<keyword evidence="1" id="KW-0732">Signal</keyword>
<dbReference type="SUPFAM" id="SSF55797">
    <property type="entry name" value="PR-1-like"/>
    <property type="match status" value="1"/>
</dbReference>
<dbReference type="InterPro" id="IPR013517">
    <property type="entry name" value="FG-GAP"/>
</dbReference>
<evidence type="ECO:0000259" key="3">
    <source>
        <dbReference type="Pfam" id="PF00188"/>
    </source>
</evidence>
<keyword evidence="5" id="KW-1185">Reference proteome</keyword>
<evidence type="ECO:0000313" key="4">
    <source>
        <dbReference type="EMBL" id="MBP2035201.1"/>
    </source>
</evidence>
<sequence>MDTTKWAAGDFNGDGKSDIAASWNNGGSLSTAVYLSDGSRFPGWSQWSDRDGGWIDGTPWVAGDFNGDRKADLATVWNNGGSNTITVSLSTGSGFKRSHWATNAGGWVDTTKWAAGDFNGDGKSDIAASWANGDPNPPAPSEEQRFLDLINSERQKFGCVPLKADPKLTETARAHSKDLAGNPNLTAANTENRGHVGSDGSLPWDTNGGATTGRIHRDLGASAAQAQGENVHWGKGDTFDKAMDDWMNHDEASKWGHKYNIMGCDPDDPKNPYSNGDIARYNPPPTVNYKLVGVGIDQAADGTVYITQDFAG</sequence>
<dbReference type="Pfam" id="PF00188">
    <property type="entry name" value="CAP"/>
    <property type="match status" value="1"/>
</dbReference>
<dbReference type="PANTHER" id="PTHR31157">
    <property type="entry name" value="SCP DOMAIN-CONTAINING PROTEIN"/>
    <property type="match status" value="1"/>
</dbReference>
<dbReference type="Gene3D" id="1.10.10.1280">
    <property type="entry name" value="Alpha-helical porin B/porin C"/>
    <property type="match status" value="3"/>
</dbReference>
<dbReference type="EMBL" id="JAGGLQ010000001">
    <property type="protein sequence ID" value="MBP2035201.1"/>
    <property type="molecule type" value="Genomic_DNA"/>
</dbReference>
<dbReference type="SUPFAM" id="SSF69318">
    <property type="entry name" value="Integrin alpha N-terminal domain"/>
    <property type="match status" value="1"/>
</dbReference>
<dbReference type="InterPro" id="IPR041910">
    <property type="entry name" value="Alpha_h_PorB/PorC"/>
</dbReference>
<dbReference type="InterPro" id="IPR035940">
    <property type="entry name" value="CAP_sf"/>
</dbReference>
<comment type="caution">
    <text evidence="4">The sequence shown here is derived from an EMBL/GenBank/DDBJ whole genome shotgun (WGS) entry which is preliminary data.</text>
</comment>
<dbReference type="CDD" id="cd05379">
    <property type="entry name" value="CAP_bacterial"/>
    <property type="match status" value="1"/>
</dbReference>
<gene>
    <name evidence="4" type="ORF">J2Z77_000985</name>
</gene>
<name>A0ABS4L087_STRAV</name>
<dbReference type="InterPro" id="IPR014044">
    <property type="entry name" value="CAP_dom"/>
</dbReference>
<evidence type="ECO:0000256" key="1">
    <source>
        <dbReference type="ARBA" id="ARBA00022729"/>
    </source>
</evidence>
<feature type="domain" description="SCP" evidence="3">
    <location>
        <begin position="147"/>
        <end position="262"/>
    </location>
</feature>
<evidence type="ECO:0000256" key="2">
    <source>
        <dbReference type="SAM" id="MobiDB-lite"/>
    </source>
</evidence>
<dbReference type="PANTHER" id="PTHR31157:SF1">
    <property type="entry name" value="SCP DOMAIN-CONTAINING PROTEIN"/>
    <property type="match status" value="1"/>
</dbReference>
<protein>
    <submittedName>
        <fullName evidence="4">Uncharacterized protein YkwD</fullName>
    </submittedName>
</protein>
<dbReference type="InterPro" id="IPR028994">
    <property type="entry name" value="Integrin_alpha_N"/>
</dbReference>
<dbReference type="Proteomes" id="UP001519310">
    <property type="component" value="Unassembled WGS sequence"/>
</dbReference>
<reference evidence="4 5" key="1">
    <citation type="submission" date="2021-03" db="EMBL/GenBank/DDBJ databases">
        <title>Genomic Encyclopedia of Type Strains, Phase IV (KMG-IV): sequencing the most valuable type-strain genomes for metagenomic binning, comparative biology and taxonomic classification.</title>
        <authorList>
            <person name="Goeker M."/>
        </authorList>
    </citation>
    <scope>NUCLEOTIDE SEQUENCE [LARGE SCALE GENOMIC DNA]</scope>
    <source>
        <strain evidence="4 5">DSM 40526</strain>
    </source>
</reference>
<dbReference type="Pfam" id="PF13517">
    <property type="entry name" value="FG-GAP_3"/>
    <property type="match status" value="1"/>
</dbReference>
<proteinExistence type="predicted"/>
<dbReference type="Gene3D" id="3.40.33.10">
    <property type="entry name" value="CAP"/>
    <property type="match status" value="1"/>
</dbReference>
<evidence type="ECO:0000313" key="5">
    <source>
        <dbReference type="Proteomes" id="UP001519310"/>
    </source>
</evidence>
<accession>A0ABS4L087</accession>
<feature type="region of interest" description="Disordered" evidence="2">
    <location>
        <begin position="174"/>
        <end position="204"/>
    </location>
</feature>
<organism evidence="4 5">
    <name type="scientific">Streptomyces avidinii</name>
    <dbReference type="NCBI Taxonomy" id="1895"/>
    <lineage>
        <taxon>Bacteria</taxon>
        <taxon>Bacillati</taxon>
        <taxon>Actinomycetota</taxon>
        <taxon>Actinomycetes</taxon>
        <taxon>Kitasatosporales</taxon>
        <taxon>Streptomycetaceae</taxon>
        <taxon>Streptomyces</taxon>
    </lineage>
</organism>